<dbReference type="NCBIfam" id="TIGR00228">
    <property type="entry name" value="ruvC"/>
    <property type="match status" value="1"/>
</dbReference>
<comment type="catalytic activity">
    <reaction evidence="12 13">
        <text>Endonucleolytic cleavage at a junction such as a reciprocal single-stranded crossover between two homologous DNA duplexes (Holliday junction).</text>
        <dbReference type="EC" id="3.1.21.10"/>
    </reaction>
</comment>
<evidence type="ECO:0000256" key="10">
    <source>
        <dbReference type="ARBA" id="ARBA00023172"/>
    </source>
</evidence>
<evidence type="ECO:0000313" key="15">
    <source>
        <dbReference type="EMBL" id="ASM78642.1"/>
    </source>
</evidence>
<evidence type="ECO:0000256" key="9">
    <source>
        <dbReference type="ARBA" id="ARBA00023125"/>
    </source>
</evidence>
<evidence type="ECO:0000256" key="1">
    <source>
        <dbReference type="ARBA" id="ARBA00009518"/>
    </source>
</evidence>
<dbReference type="GO" id="GO:0005737">
    <property type="term" value="C:cytoplasm"/>
    <property type="evidence" value="ECO:0007669"/>
    <property type="project" value="UniProtKB-SubCell"/>
</dbReference>
<feature type="active site" evidence="13">
    <location>
        <position position="155"/>
    </location>
</feature>
<dbReference type="CDD" id="cd16962">
    <property type="entry name" value="RuvC"/>
    <property type="match status" value="1"/>
</dbReference>
<dbReference type="Gene3D" id="3.30.420.10">
    <property type="entry name" value="Ribonuclease H-like superfamily/Ribonuclease H"/>
    <property type="match status" value="1"/>
</dbReference>
<keyword evidence="5 13" id="KW-0255">Endonuclease</keyword>
<evidence type="ECO:0000256" key="2">
    <source>
        <dbReference type="ARBA" id="ARBA00022490"/>
    </source>
</evidence>
<comment type="cofactor">
    <cofactor evidence="13">
        <name>Mg(2+)</name>
        <dbReference type="ChEBI" id="CHEBI:18420"/>
    </cofactor>
    <text evidence="13">Binds 2 Mg(2+) ion per subunit.</text>
</comment>
<dbReference type="Proteomes" id="UP000199729">
    <property type="component" value="Chromosome"/>
</dbReference>
<feature type="active site" evidence="13">
    <location>
        <position position="83"/>
    </location>
</feature>
<dbReference type="GO" id="GO:0048476">
    <property type="term" value="C:Holliday junction resolvase complex"/>
    <property type="evidence" value="ECO:0007669"/>
    <property type="project" value="UniProtKB-UniRule"/>
</dbReference>
<evidence type="ECO:0000256" key="3">
    <source>
        <dbReference type="ARBA" id="ARBA00022722"/>
    </source>
</evidence>
<comment type="function">
    <text evidence="13">The RuvA-RuvB-RuvC complex processes Holliday junction (HJ) DNA during genetic recombination and DNA repair. Endonuclease that resolves HJ intermediates. Cleaves cruciform DNA by making single-stranded nicks across the HJ at symmetrical positions within the homologous arms, yielding a 5'-phosphate and a 3'-hydroxyl group; requires a central core of homology in the junction. The consensus cleavage sequence is 5'-(A/T)TT(C/G)-3'. Cleavage occurs on the 3'-side of the TT dinucleotide at the point of strand exchange. HJ branch migration catalyzed by RuvA-RuvB allows RuvC to scan DNA until it finds its consensus sequence, where it cleaves and resolves the cruciform DNA.</text>
</comment>
<reference evidence="15 16" key="1">
    <citation type="submission" date="2017-07" db="EMBL/GenBank/DDBJ databases">
        <title>Complete Genome Sequence of the cosmetic ferment Vitreoscilla filiformis (ATCC15551).</title>
        <authorList>
            <person name="Contreras S."/>
            <person name="Sagory-Zalkind P."/>
            <person name="Blanquart H."/>
            <person name="Iltis A."/>
            <person name="Morand S.C."/>
        </authorList>
    </citation>
    <scope>NUCLEOTIDE SEQUENCE [LARGE SCALE GENOMIC DNA]</scope>
    <source>
        <strain evidence="15 16">ATCC 15551</strain>
    </source>
</reference>
<dbReference type="EC" id="3.1.21.10" evidence="13 14"/>
<comment type="subcellular location">
    <subcellularLocation>
        <location evidence="13">Cytoplasm</location>
    </subcellularLocation>
</comment>
<protein>
    <recommendedName>
        <fullName evidence="13 14">Crossover junction endodeoxyribonuclease RuvC</fullName>
        <ecNumber evidence="13 14">3.1.21.10</ecNumber>
    </recommendedName>
    <alternativeName>
        <fullName evidence="13">Holliday junction nuclease RuvC</fullName>
    </alternativeName>
    <alternativeName>
        <fullName evidence="13">Holliday junction resolvase RuvC</fullName>
    </alternativeName>
</protein>
<feature type="binding site" evidence="13">
    <location>
        <position position="83"/>
    </location>
    <ligand>
        <name>Mg(2+)</name>
        <dbReference type="ChEBI" id="CHEBI:18420"/>
        <label>2</label>
    </ligand>
</feature>
<evidence type="ECO:0000256" key="12">
    <source>
        <dbReference type="ARBA" id="ARBA00029354"/>
    </source>
</evidence>
<accession>A0A221KHW6</accession>
<keyword evidence="7 13" id="KW-0378">Hydrolase</keyword>
<evidence type="ECO:0000256" key="5">
    <source>
        <dbReference type="ARBA" id="ARBA00022759"/>
    </source>
</evidence>
<gene>
    <name evidence="13" type="primary">ruvC</name>
    <name evidence="15" type="ORF">VITFI_CDS2865</name>
</gene>
<dbReference type="PRINTS" id="PR00696">
    <property type="entry name" value="RSOLVASERUVC"/>
</dbReference>
<feature type="binding site" evidence="13">
    <location>
        <position position="20"/>
    </location>
    <ligand>
        <name>Mg(2+)</name>
        <dbReference type="ChEBI" id="CHEBI:18420"/>
        <label>1</label>
    </ligand>
</feature>
<keyword evidence="8 13" id="KW-0460">Magnesium</keyword>
<evidence type="ECO:0000256" key="13">
    <source>
        <dbReference type="HAMAP-Rule" id="MF_00034"/>
    </source>
</evidence>
<dbReference type="PANTHER" id="PTHR30194:SF3">
    <property type="entry name" value="CROSSOVER JUNCTION ENDODEOXYRIBONUCLEASE RUVC"/>
    <property type="match status" value="1"/>
</dbReference>
<dbReference type="PROSITE" id="PS01321">
    <property type="entry name" value="RUVC"/>
    <property type="match status" value="1"/>
</dbReference>
<evidence type="ECO:0000256" key="11">
    <source>
        <dbReference type="ARBA" id="ARBA00023204"/>
    </source>
</evidence>
<keyword evidence="10 13" id="KW-0233">DNA recombination</keyword>
<dbReference type="InterPro" id="IPR002176">
    <property type="entry name" value="X-over_junc_endoDNase_RuvC"/>
</dbReference>
<keyword evidence="11 13" id="KW-0234">DNA repair</keyword>
<dbReference type="InterPro" id="IPR020563">
    <property type="entry name" value="X-over_junc_endoDNase_Mg_BS"/>
</dbReference>
<dbReference type="GO" id="GO:0006310">
    <property type="term" value="P:DNA recombination"/>
    <property type="evidence" value="ECO:0007669"/>
    <property type="project" value="UniProtKB-UniRule"/>
</dbReference>
<dbReference type="GO" id="GO:0000287">
    <property type="term" value="F:magnesium ion binding"/>
    <property type="evidence" value="ECO:0007669"/>
    <property type="project" value="UniProtKB-UniRule"/>
</dbReference>
<dbReference type="SUPFAM" id="SSF53098">
    <property type="entry name" value="Ribonuclease H-like"/>
    <property type="match status" value="1"/>
</dbReference>
<keyword evidence="9 13" id="KW-0238">DNA-binding</keyword>
<evidence type="ECO:0000256" key="14">
    <source>
        <dbReference type="NCBIfam" id="TIGR00228"/>
    </source>
</evidence>
<proteinExistence type="inferred from homology"/>
<sequence>MMTALPSTTAGAPRRVLGIDPGLVCTGFGVVEIEGRHLHYVASGTIRTTSGVAQGDLPGRLKIIFEGVREVIARYEPTEAAAEIVFVNVNPQSTLLLGQARGAALTALVTAGLPVAEYTALQMKKSVVGHGLAAKDQVQAMVARLLNLPGLPGKDAADALGVAITHAHAGGSFAAMAQATDLNRRTHAQFKGGRTY</sequence>
<keyword evidence="16" id="KW-1185">Reference proteome</keyword>
<evidence type="ECO:0000256" key="8">
    <source>
        <dbReference type="ARBA" id="ARBA00022842"/>
    </source>
</evidence>
<comment type="similarity">
    <text evidence="1 13">Belongs to the RuvC family.</text>
</comment>
<name>A0A221KHW6_VITFI</name>
<keyword evidence="4 13" id="KW-0479">Metal-binding</keyword>
<dbReference type="GO" id="GO:0003677">
    <property type="term" value="F:DNA binding"/>
    <property type="evidence" value="ECO:0007669"/>
    <property type="project" value="UniProtKB-KW"/>
</dbReference>
<comment type="subunit">
    <text evidence="13">Homodimer which binds Holliday junction (HJ) DNA. The HJ becomes 2-fold symmetrical on binding to RuvC with unstacked arms; it has a different conformation from HJ DNA in complex with RuvA. In the full resolvosome a probable DNA-RuvA(4)-RuvB(12)-RuvC(2) complex forms which resolves the HJ.</text>
</comment>
<dbReference type="FunFam" id="3.30.420.10:FF:000002">
    <property type="entry name" value="Crossover junction endodeoxyribonuclease RuvC"/>
    <property type="match status" value="1"/>
</dbReference>
<evidence type="ECO:0000256" key="4">
    <source>
        <dbReference type="ARBA" id="ARBA00022723"/>
    </source>
</evidence>
<dbReference type="PANTHER" id="PTHR30194">
    <property type="entry name" value="CROSSOVER JUNCTION ENDODEOXYRIBONUCLEASE RUVC"/>
    <property type="match status" value="1"/>
</dbReference>
<keyword evidence="2 13" id="KW-0963">Cytoplasm</keyword>
<keyword evidence="6 13" id="KW-0227">DNA damage</keyword>
<keyword evidence="3 13" id="KW-0540">Nuclease</keyword>
<feature type="binding site" evidence="13">
    <location>
        <position position="155"/>
    </location>
    <ligand>
        <name>Mg(2+)</name>
        <dbReference type="ChEBI" id="CHEBI:18420"/>
        <label>1</label>
    </ligand>
</feature>
<evidence type="ECO:0000256" key="6">
    <source>
        <dbReference type="ARBA" id="ARBA00022763"/>
    </source>
</evidence>
<dbReference type="GO" id="GO:0008821">
    <property type="term" value="F:crossover junction DNA endonuclease activity"/>
    <property type="evidence" value="ECO:0007669"/>
    <property type="project" value="UniProtKB-UniRule"/>
</dbReference>
<evidence type="ECO:0000313" key="16">
    <source>
        <dbReference type="Proteomes" id="UP000199729"/>
    </source>
</evidence>
<dbReference type="InterPro" id="IPR036397">
    <property type="entry name" value="RNaseH_sf"/>
</dbReference>
<dbReference type="AlphaFoldDB" id="A0A221KHW6"/>
<evidence type="ECO:0000256" key="7">
    <source>
        <dbReference type="ARBA" id="ARBA00022801"/>
    </source>
</evidence>
<dbReference type="Pfam" id="PF02075">
    <property type="entry name" value="RuvC"/>
    <property type="match status" value="1"/>
</dbReference>
<feature type="active site" evidence="13">
    <location>
        <position position="20"/>
    </location>
</feature>
<dbReference type="EMBL" id="CP022423">
    <property type="protein sequence ID" value="ASM78642.1"/>
    <property type="molecule type" value="Genomic_DNA"/>
</dbReference>
<dbReference type="HAMAP" id="MF_00034">
    <property type="entry name" value="RuvC"/>
    <property type="match status" value="1"/>
</dbReference>
<dbReference type="GO" id="GO:0006281">
    <property type="term" value="P:DNA repair"/>
    <property type="evidence" value="ECO:0007669"/>
    <property type="project" value="UniProtKB-UniRule"/>
</dbReference>
<dbReference type="InterPro" id="IPR012337">
    <property type="entry name" value="RNaseH-like_sf"/>
</dbReference>
<organism evidence="15 16">
    <name type="scientific">Vitreoscilla filiformis</name>
    <dbReference type="NCBI Taxonomy" id="63"/>
    <lineage>
        <taxon>Bacteria</taxon>
        <taxon>Pseudomonadati</taxon>
        <taxon>Pseudomonadota</taxon>
        <taxon>Betaproteobacteria</taxon>
        <taxon>Neisseriales</taxon>
        <taxon>Neisseriaceae</taxon>
        <taxon>Vitreoscilla</taxon>
    </lineage>
</organism>
<dbReference type="KEGG" id="vff:VITFI_CDS2865"/>